<dbReference type="InterPro" id="IPR050900">
    <property type="entry name" value="Transposase_IS3/IS150/IS904"/>
</dbReference>
<dbReference type="InterPro" id="IPR048020">
    <property type="entry name" value="Transpos_IS3"/>
</dbReference>
<gene>
    <name evidence="3" type="ORF">ACFP2T_47965</name>
</gene>
<reference evidence="4" key="1">
    <citation type="journal article" date="2019" name="Int. J. Syst. Evol. Microbiol.">
        <title>The Global Catalogue of Microorganisms (GCM) 10K type strain sequencing project: providing services to taxonomists for standard genome sequencing and annotation.</title>
        <authorList>
            <consortium name="The Broad Institute Genomics Platform"/>
            <consortium name="The Broad Institute Genome Sequencing Center for Infectious Disease"/>
            <person name="Wu L."/>
            <person name="Ma J."/>
        </authorList>
    </citation>
    <scope>NUCLEOTIDE SEQUENCE [LARGE SCALE GENOMIC DNA]</scope>
    <source>
        <strain evidence="4">ZS-35-S2</strain>
    </source>
</reference>
<evidence type="ECO:0000256" key="1">
    <source>
        <dbReference type="ARBA" id="ARBA00002286"/>
    </source>
</evidence>
<dbReference type="NCBIfam" id="NF033516">
    <property type="entry name" value="transpos_IS3"/>
    <property type="match status" value="1"/>
</dbReference>
<accession>A0ABW1KQK8</accession>
<dbReference type="InterPro" id="IPR036397">
    <property type="entry name" value="RNaseH_sf"/>
</dbReference>
<protein>
    <submittedName>
        <fullName evidence="3">IS3 family transposase</fullName>
    </submittedName>
</protein>
<feature type="non-terminal residue" evidence="3">
    <location>
        <position position="299"/>
    </location>
</feature>
<dbReference type="Pfam" id="PF13333">
    <property type="entry name" value="rve_2"/>
    <property type="match status" value="1"/>
</dbReference>
<feature type="domain" description="Integrase catalytic" evidence="2">
    <location>
        <begin position="124"/>
        <end position="288"/>
    </location>
</feature>
<dbReference type="InterPro" id="IPR001584">
    <property type="entry name" value="Integrase_cat-core"/>
</dbReference>
<dbReference type="Gene3D" id="3.30.420.10">
    <property type="entry name" value="Ribonuclease H-like superfamily/Ribonuclease H"/>
    <property type="match status" value="1"/>
</dbReference>
<evidence type="ECO:0000313" key="3">
    <source>
        <dbReference type="EMBL" id="MFC6023875.1"/>
    </source>
</evidence>
<comment type="function">
    <text evidence="1">Involved in the transposition of the insertion sequence.</text>
</comment>
<comment type="caution">
    <text evidence="3">The sequence shown here is derived from an EMBL/GenBank/DDBJ whole genome shotgun (WGS) entry which is preliminary data.</text>
</comment>
<dbReference type="InterPro" id="IPR025948">
    <property type="entry name" value="HTH-like_dom"/>
</dbReference>
<dbReference type="Pfam" id="PF00665">
    <property type="entry name" value="rve"/>
    <property type="match status" value="1"/>
</dbReference>
<organism evidence="3 4">
    <name type="scientific">Plantactinospora solaniradicis</name>
    <dbReference type="NCBI Taxonomy" id="1723736"/>
    <lineage>
        <taxon>Bacteria</taxon>
        <taxon>Bacillati</taxon>
        <taxon>Actinomycetota</taxon>
        <taxon>Actinomycetes</taxon>
        <taxon>Micromonosporales</taxon>
        <taxon>Micromonosporaceae</taxon>
        <taxon>Plantactinospora</taxon>
    </lineage>
</organism>
<dbReference type="SUPFAM" id="SSF53098">
    <property type="entry name" value="Ribonuclease H-like"/>
    <property type="match status" value="1"/>
</dbReference>
<keyword evidence="4" id="KW-1185">Reference proteome</keyword>
<dbReference type="Proteomes" id="UP001596203">
    <property type="component" value="Unassembled WGS sequence"/>
</dbReference>
<dbReference type="PROSITE" id="PS50994">
    <property type="entry name" value="INTEGRASE"/>
    <property type="match status" value="1"/>
</dbReference>
<evidence type="ECO:0000313" key="4">
    <source>
        <dbReference type="Proteomes" id="UP001596203"/>
    </source>
</evidence>
<dbReference type="PANTHER" id="PTHR46889:SF4">
    <property type="entry name" value="TRANSPOSASE INSO FOR INSERTION SEQUENCE ELEMENT IS911B-RELATED"/>
    <property type="match status" value="1"/>
</dbReference>
<evidence type="ECO:0000259" key="2">
    <source>
        <dbReference type="PROSITE" id="PS50994"/>
    </source>
</evidence>
<dbReference type="PANTHER" id="PTHR46889">
    <property type="entry name" value="TRANSPOSASE INSF FOR INSERTION SEQUENCE IS3B-RELATED"/>
    <property type="match status" value="1"/>
</dbReference>
<dbReference type="EMBL" id="JBHSPR010000148">
    <property type="protein sequence ID" value="MFC6023875.1"/>
    <property type="molecule type" value="Genomic_DNA"/>
</dbReference>
<dbReference type="InterPro" id="IPR012337">
    <property type="entry name" value="RNaseH-like_sf"/>
</dbReference>
<name>A0ABW1KQK8_9ACTN</name>
<dbReference type="RefSeq" id="WP_377434798.1">
    <property type="nucleotide sequence ID" value="NZ_JBHSPR010000148.1"/>
</dbReference>
<dbReference type="Pfam" id="PF13276">
    <property type="entry name" value="HTH_21"/>
    <property type="match status" value="1"/>
</dbReference>
<proteinExistence type="predicted"/>
<sequence>MRFVDEHSDRYAVALLLRVLNIGVSTYYGWVKQAERPCDRDVVDRGLVSNIHEIWETSGHTYGADRVHQQLRRDGIRVGRKRVERLMAVQGWQGAFLRRGWRGGSTRQDPRAVPAPDLVNRDFTAVAPNRLWVADATRIPCGQGVFWLAAVRDAFSRRIVGWKTSDRCDTDLILGAMEYAVFSRDVRAGELIHHSDRGSNYTSFRFGQRLTDNGILPSMGSVGDSYDNALMENFFSTLKTELVYRTSWRTRDEAENAIFAYIDGWYNTHRIQRELGYLSPDEYETTWRQTDIDQPTPRS</sequence>